<keyword evidence="10" id="KW-1133">Transmembrane helix</keyword>
<evidence type="ECO:0000256" key="7">
    <source>
        <dbReference type="ARBA" id="ARBA00023157"/>
    </source>
</evidence>
<dbReference type="InterPro" id="IPR006026">
    <property type="entry name" value="Peptidase_Metallo"/>
</dbReference>
<keyword evidence="7" id="KW-1015">Disulfide bond</keyword>
<feature type="domain" description="Peptidase M12A" evidence="11">
    <location>
        <begin position="227"/>
        <end position="437"/>
    </location>
</feature>
<dbReference type="EC" id="3.4.24.-" evidence="9"/>
<feature type="transmembrane region" description="Helical" evidence="10">
    <location>
        <begin position="456"/>
        <end position="480"/>
    </location>
</feature>
<evidence type="ECO:0000256" key="2">
    <source>
        <dbReference type="ARBA" id="ARBA00022723"/>
    </source>
</evidence>
<dbReference type="PROSITE" id="PS51864">
    <property type="entry name" value="ASTACIN"/>
    <property type="match status" value="1"/>
</dbReference>
<sequence length="534" mass="57487">MVTQVAAGLLLALTPAWADPSCVVHGMAYSQENMAKTPNGAFLAGASSCQNSCRLTVYCHYFTWYNDSTACWLFGDQATLVAKANATSGPRSCTAETATPTVAPAVAPVEPVVPATVAPVETVETNATMAKLLEEKFKEVVKKAGHLASVIKAQTTDPNVTLNADKVIRAAQVGTLPEREAVYSVFNEASATLPLEEAEKEGIVVTAGDLDVINKVQHFSSLEPAEEGVSYGVGAPWTDAVVPYCFRPGISYSSMQNVQRAVAIIQQLVPGIKFKLLGTKGQACEESPSILATDAEQGCFSDIGMKSQLLGGSQTLNVPSVCTLGVVLHELLHALGMAHEQARPDRDNYIRVMWQNIRPGMEGQFQTNGAADTARPYDLTSIMHYGQTAFTKNGQPTFLLTSQGQAALRSSGASSVGQRETLSQLDFEQLVHLYNCQRDAMGRYSECSPVPSGPDLLVILLGVFGGLAACGCGLAVAYWYCGRQMMGKKRVAGEVRPLITTHRGGPQRRNSSQSRLILDTWLDTWWLFQPVVFR</sequence>
<dbReference type="OrthoDB" id="407804at2759"/>
<dbReference type="EMBL" id="CAMXCT010002670">
    <property type="protein sequence ID" value="CAI3999740.1"/>
    <property type="molecule type" value="Genomic_DNA"/>
</dbReference>
<evidence type="ECO:0000256" key="8">
    <source>
        <dbReference type="PROSITE-ProRule" id="PRU01211"/>
    </source>
</evidence>
<dbReference type="GO" id="GO:0004222">
    <property type="term" value="F:metalloendopeptidase activity"/>
    <property type="evidence" value="ECO:0007669"/>
    <property type="project" value="UniProtKB-UniRule"/>
</dbReference>
<comment type="cofactor">
    <cofactor evidence="8 9">
        <name>Zn(2+)</name>
        <dbReference type="ChEBI" id="CHEBI:29105"/>
    </cofactor>
    <text evidence="8 9">Binds 1 zinc ion per subunit.</text>
</comment>
<dbReference type="PANTHER" id="PTHR10127:SF780">
    <property type="entry name" value="METALLOENDOPEPTIDASE"/>
    <property type="match status" value="1"/>
</dbReference>
<name>A0A9P1G6N0_9DINO</name>
<dbReference type="PANTHER" id="PTHR10127">
    <property type="entry name" value="DISCOIDIN, CUB, EGF, LAMININ , AND ZINC METALLOPROTEASE DOMAIN CONTAINING"/>
    <property type="match status" value="1"/>
</dbReference>
<evidence type="ECO:0000313" key="13">
    <source>
        <dbReference type="EMBL" id="CAL4787052.1"/>
    </source>
</evidence>
<feature type="active site" evidence="8">
    <location>
        <position position="330"/>
    </location>
</feature>
<organism evidence="12">
    <name type="scientific">Cladocopium goreaui</name>
    <dbReference type="NCBI Taxonomy" id="2562237"/>
    <lineage>
        <taxon>Eukaryota</taxon>
        <taxon>Sar</taxon>
        <taxon>Alveolata</taxon>
        <taxon>Dinophyceae</taxon>
        <taxon>Suessiales</taxon>
        <taxon>Symbiodiniaceae</taxon>
        <taxon>Cladocopium</taxon>
    </lineage>
</organism>
<dbReference type="Gene3D" id="3.50.4.10">
    <property type="entry name" value="Hepatocyte Growth Factor"/>
    <property type="match status" value="1"/>
</dbReference>
<evidence type="ECO:0000256" key="1">
    <source>
        <dbReference type="ARBA" id="ARBA00022670"/>
    </source>
</evidence>
<keyword evidence="14" id="KW-1185">Reference proteome</keyword>
<evidence type="ECO:0000256" key="5">
    <source>
        <dbReference type="ARBA" id="ARBA00022833"/>
    </source>
</evidence>
<dbReference type="SMART" id="SM00235">
    <property type="entry name" value="ZnMc"/>
    <property type="match status" value="1"/>
</dbReference>
<protein>
    <recommendedName>
        <fullName evidence="9">Metalloendopeptidase</fullName>
        <ecNumber evidence="9">3.4.24.-</ecNumber>
    </recommendedName>
</protein>
<dbReference type="SUPFAM" id="SSF55486">
    <property type="entry name" value="Metalloproteases ('zincins'), catalytic domain"/>
    <property type="match status" value="1"/>
</dbReference>
<dbReference type="InterPro" id="IPR034035">
    <property type="entry name" value="Astacin-like_dom"/>
</dbReference>
<proteinExistence type="predicted"/>
<evidence type="ECO:0000313" key="14">
    <source>
        <dbReference type="Proteomes" id="UP001152797"/>
    </source>
</evidence>
<keyword evidence="6 8" id="KW-0482">Metalloprotease</keyword>
<feature type="signal peptide" evidence="9">
    <location>
        <begin position="1"/>
        <end position="18"/>
    </location>
</feature>
<keyword evidence="1 8" id="KW-0645">Protease</keyword>
<keyword evidence="4 8" id="KW-0378">Hydrolase</keyword>
<dbReference type="Gene3D" id="3.40.390.10">
    <property type="entry name" value="Collagenase (Catalytic Domain)"/>
    <property type="match status" value="1"/>
</dbReference>
<dbReference type="EMBL" id="CAMXCT030002670">
    <property type="protein sequence ID" value="CAL4787052.1"/>
    <property type="molecule type" value="Genomic_DNA"/>
</dbReference>
<dbReference type="InterPro" id="IPR024079">
    <property type="entry name" value="MetalloPept_cat_dom_sf"/>
</dbReference>
<feature type="chain" id="PRO_5043082711" description="Metalloendopeptidase" evidence="9">
    <location>
        <begin position="19"/>
        <end position="534"/>
    </location>
</feature>
<gene>
    <name evidence="12" type="ORF">C1SCF055_LOCUS25915</name>
</gene>
<dbReference type="EMBL" id="CAMXCT020002670">
    <property type="protein sequence ID" value="CAL1153115.1"/>
    <property type="molecule type" value="Genomic_DNA"/>
</dbReference>
<evidence type="ECO:0000313" key="12">
    <source>
        <dbReference type="EMBL" id="CAI3999740.1"/>
    </source>
</evidence>
<dbReference type="CDD" id="cd04280">
    <property type="entry name" value="ZnMc_astacin_like"/>
    <property type="match status" value="1"/>
</dbReference>
<feature type="binding site" evidence="8">
    <location>
        <position position="333"/>
    </location>
    <ligand>
        <name>Zn(2+)</name>
        <dbReference type="ChEBI" id="CHEBI:29105"/>
        <note>catalytic</note>
    </ligand>
</feature>
<dbReference type="Proteomes" id="UP001152797">
    <property type="component" value="Unassembled WGS sequence"/>
</dbReference>
<evidence type="ECO:0000256" key="9">
    <source>
        <dbReference type="RuleBase" id="RU361183"/>
    </source>
</evidence>
<keyword evidence="9" id="KW-0732">Signal</keyword>
<evidence type="ECO:0000259" key="11">
    <source>
        <dbReference type="PROSITE" id="PS51864"/>
    </source>
</evidence>
<dbReference type="GO" id="GO:0005576">
    <property type="term" value="C:extracellular region"/>
    <property type="evidence" value="ECO:0007669"/>
    <property type="project" value="InterPro"/>
</dbReference>
<evidence type="ECO:0000256" key="4">
    <source>
        <dbReference type="ARBA" id="ARBA00022801"/>
    </source>
</evidence>
<feature type="binding site" evidence="8">
    <location>
        <position position="339"/>
    </location>
    <ligand>
        <name>Zn(2+)</name>
        <dbReference type="ChEBI" id="CHEBI:29105"/>
        <note>catalytic</note>
    </ligand>
</feature>
<dbReference type="PRINTS" id="PR00480">
    <property type="entry name" value="ASTACIN"/>
</dbReference>
<dbReference type="CDD" id="cd01100">
    <property type="entry name" value="APPLE_Factor_XI_like"/>
    <property type="match status" value="1"/>
</dbReference>
<dbReference type="AlphaFoldDB" id="A0A9P1G6N0"/>
<comment type="caution">
    <text evidence="8">Lacks conserved residue(s) required for the propagation of feature annotation.</text>
</comment>
<dbReference type="GO" id="GO:0008270">
    <property type="term" value="F:zinc ion binding"/>
    <property type="evidence" value="ECO:0007669"/>
    <property type="project" value="UniProtKB-UniRule"/>
</dbReference>
<dbReference type="SMART" id="SM00223">
    <property type="entry name" value="APPLE"/>
    <property type="match status" value="1"/>
</dbReference>
<feature type="binding site" evidence="8">
    <location>
        <position position="329"/>
    </location>
    <ligand>
        <name>Zn(2+)</name>
        <dbReference type="ChEBI" id="CHEBI:29105"/>
        <note>catalytic</note>
    </ligand>
</feature>
<reference evidence="12" key="1">
    <citation type="submission" date="2022-10" db="EMBL/GenBank/DDBJ databases">
        <authorList>
            <person name="Chen Y."/>
            <person name="Dougan E. K."/>
            <person name="Chan C."/>
            <person name="Rhodes N."/>
            <person name="Thang M."/>
        </authorList>
    </citation>
    <scope>NUCLEOTIDE SEQUENCE</scope>
</reference>
<evidence type="ECO:0000256" key="10">
    <source>
        <dbReference type="SAM" id="Phobius"/>
    </source>
</evidence>
<keyword evidence="10" id="KW-0812">Transmembrane</keyword>
<keyword evidence="3" id="KW-0677">Repeat</keyword>
<dbReference type="InterPro" id="IPR000177">
    <property type="entry name" value="Apple"/>
</dbReference>
<dbReference type="GO" id="GO:0006508">
    <property type="term" value="P:proteolysis"/>
    <property type="evidence" value="ECO:0007669"/>
    <property type="project" value="UniProtKB-KW"/>
</dbReference>
<accession>A0A9P1G6N0</accession>
<dbReference type="Pfam" id="PF01400">
    <property type="entry name" value="Astacin"/>
    <property type="match status" value="1"/>
</dbReference>
<keyword evidence="10" id="KW-0472">Membrane</keyword>
<evidence type="ECO:0000256" key="6">
    <source>
        <dbReference type="ARBA" id="ARBA00023049"/>
    </source>
</evidence>
<keyword evidence="2 8" id="KW-0479">Metal-binding</keyword>
<dbReference type="SUPFAM" id="SSF57414">
    <property type="entry name" value="Hairpin loop containing domain-like"/>
    <property type="match status" value="1"/>
</dbReference>
<evidence type="ECO:0000256" key="3">
    <source>
        <dbReference type="ARBA" id="ARBA00022737"/>
    </source>
</evidence>
<reference evidence="13 14" key="2">
    <citation type="submission" date="2024-05" db="EMBL/GenBank/DDBJ databases">
        <authorList>
            <person name="Chen Y."/>
            <person name="Shah S."/>
            <person name="Dougan E. K."/>
            <person name="Thang M."/>
            <person name="Chan C."/>
        </authorList>
    </citation>
    <scope>NUCLEOTIDE SEQUENCE [LARGE SCALE GENOMIC DNA]</scope>
</reference>
<dbReference type="InterPro" id="IPR001506">
    <property type="entry name" value="Peptidase_M12A"/>
</dbReference>
<keyword evidence="5 8" id="KW-0862">Zinc</keyword>
<comment type="caution">
    <text evidence="12">The sequence shown here is derived from an EMBL/GenBank/DDBJ whole genome shotgun (WGS) entry which is preliminary data.</text>
</comment>